<keyword evidence="4" id="KW-0413">Isomerase</keyword>
<feature type="domain" description="SurA N-terminal" evidence="3">
    <location>
        <begin position="71"/>
        <end position="139"/>
    </location>
</feature>
<dbReference type="PANTHER" id="PTHR47637">
    <property type="entry name" value="CHAPERONE SURA"/>
    <property type="match status" value="1"/>
</dbReference>
<dbReference type="STRING" id="266779.Meso_1760"/>
<evidence type="ECO:0000256" key="2">
    <source>
        <dbReference type="ARBA" id="ARBA00023110"/>
    </source>
</evidence>
<dbReference type="SUPFAM" id="SSF109998">
    <property type="entry name" value="Triger factor/SurA peptide-binding domain-like"/>
    <property type="match status" value="1"/>
</dbReference>
<evidence type="ECO:0000313" key="4">
    <source>
        <dbReference type="EMBL" id="ABG63154.1"/>
    </source>
</evidence>
<dbReference type="KEGG" id="mes:Meso_1760"/>
<organism evidence="4">
    <name type="scientific">Chelativorans sp. (strain BNC1)</name>
    <dbReference type="NCBI Taxonomy" id="266779"/>
    <lineage>
        <taxon>Bacteria</taxon>
        <taxon>Pseudomonadati</taxon>
        <taxon>Pseudomonadota</taxon>
        <taxon>Alphaproteobacteria</taxon>
        <taxon>Hyphomicrobiales</taxon>
        <taxon>Phyllobacteriaceae</taxon>
        <taxon>Chelativorans</taxon>
    </lineage>
</organism>
<dbReference type="EMBL" id="CP000390">
    <property type="protein sequence ID" value="ABG63154.1"/>
    <property type="molecule type" value="Genomic_DNA"/>
</dbReference>
<dbReference type="PANTHER" id="PTHR47637:SF1">
    <property type="entry name" value="CHAPERONE SURA"/>
    <property type="match status" value="1"/>
</dbReference>
<evidence type="ECO:0000256" key="1">
    <source>
        <dbReference type="ARBA" id="ARBA00022729"/>
    </source>
</evidence>
<dbReference type="AlphaFoldDB" id="Q11HH1"/>
<dbReference type="Gene3D" id="1.10.4030.10">
    <property type="entry name" value="Porin chaperone SurA, peptide-binding domain"/>
    <property type="match status" value="1"/>
</dbReference>
<keyword evidence="2" id="KW-0697">Rotamase</keyword>
<proteinExistence type="predicted"/>
<protein>
    <submittedName>
        <fullName evidence="4">Putative survival protein surA (Peptidyl-prolyl cis-trans isomerase SurA)</fullName>
    </submittedName>
</protein>
<gene>
    <name evidence="4" type="ordered locus">Meso_1760</name>
</gene>
<accession>Q11HH1</accession>
<dbReference type="Pfam" id="PF09312">
    <property type="entry name" value="SurA_N"/>
    <property type="match status" value="1"/>
</dbReference>
<sequence length="312" mass="34759" precursor="true">MSVRSICRSTAMVALAAVLALGIGAATILPVDATEIRYVVNDRPITSFDIERRAALLRLMQRKGNVNELAAEEMIDQTLRQQEMARSGVNITQAMVDESYRNFAGSNNMTVAQLDQILGQAGVGKEHFKEFIRTQIGWGRVMQSRSRSGTILSEQDVVQKMLQQGGQKPTATEYMLQQVIFVVPAAQRGQLLAKRKREAQAMRDRFNGCANTVQFAKGLIDVTVRDMGRVLAPELPPEWKDQISNTRPGNATPIRETERGVEFIGICSAREVSDDHVARMVFQSQQAGDGSFEDAAKEYMAELRKKARIVRR</sequence>
<evidence type="ECO:0000259" key="3">
    <source>
        <dbReference type="Pfam" id="PF09312"/>
    </source>
</evidence>
<name>Q11HH1_CHESB</name>
<dbReference type="GO" id="GO:0003755">
    <property type="term" value="F:peptidyl-prolyl cis-trans isomerase activity"/>
    <property type="evidence" value="ECO:0007669"/>
    <property type="project" value="UniProtKB-KW"/>
</dbReference>
<reference evidence="4" key="1">
    <citation type="submission" date="2006-06" db="EMBL/GenBank/DDBJ databases">
        <title>Complete sequence of chromosome of Chelativorans sp. BNC1.</title>
        <authorList>
            <consortium name="US DOE Joint Genome Institute"/>
            <person name="Copeland A."/>
            <person name="Lucas S."/>
            <person name="Lapidus A."/>
            <person name="Barry K."/>
            <person name="Detter J.C."/>
            <person name="Glavina del Rio T."/>
            <person name="Hammon N."/>
            <person name="Israni S."/>
            <person name="Dalin E."/>
            <person name="Tice H."/>
            <person name="Pitluck S."/>
            <person name="Chertkov O."/>
            <person name="Brettin T."/>
            <person name="Bruce D."/>
            <person name="Han C."/>
            <person name="Tapia R."/>
            <person name="Gilna P."/>
            <person name="Schmutz J."/>
            <person name="Larimer F."/>
            <person name="Land M."/>
            <person name="Hauser L."/>
            <person name="Kyrpides N."/>
            <person name="Mikhailova N."/>
            <person name="Richardson P."/>
        </authorList>
    </citation>
    <scope>NUCLEOTIDE SEQUENCE</scope>
    <source>
        <strain evidence="4">BNC1</strain>
    </source>
</reference>
<dbReference type="InterPro" id="IPR015391">
    <property type="entry name" value="SurA_N"/>
</dbReference>
<dbReference type="InterPro" id="IPR050280">
    <property type="entry name" value="OMP_Chaperone_SurA"/>
</dbReference>
<dbReference type="eggNOG" id="COG0760">
    <property type="taxonomic scope" value="Bacteria"/>
</dbReference>
<dbReference type="HOGENOM" id="CLU_049723_0_0_5"/>
<keyword evidence="1" id="KW-0732">Signal</keyword>
<dbReference type="InterPro" id="IPR027304">
    <property type="entry name" value="Trigger_fact/SurA_dom_sf"/>
</dbReference>